<feature type="domain" description="DUF2828" evidence="1">
    <location>
        <begin position="128"/>
        <end position="541"/>
    </location>
</feature>
<dbReference type="PIRSF" id="PIRSF015417">
    <property type="entry name" value="T31B5_30_vWA"/>
    <property type="match status" value="1"/>
</dbReference>
<evidence type="ECO:0008006" key="5">
    <source>
        <dbReference type="Google" id="ProtNLM"/>
    </source>
</evidence>
<dbReference type="InterPro" id="IPR011205">
    <property type="entry name" value="UCP015417_vWA"/>
</dbReference>
<sequence>MMEVHTAVGEDPWFLKSKSPAFWPANEALTLPEGEFQSYLARLKEPKEGCDTGELGGDGDDTETFTLVSAAEKSTTADIREALAEMDVNASKPDREEVVDNDHPFMKGLLSYEQNASVPPNMENKMLTQNGDVTFRSTNDALVDLFAELEDVVSGPRLFELLNAAWQSDPLATLKIIFNARSIHLGKASRPAFYRSAGWLAQYHPLTLAANLRWLSRPVIETKAESKGDEGGNDGTVLVEPEKDEHDIARFDVKHGVAHGYWKDLLNLLALSANGKLDVLANATDILNVERVRKGRHLDERAAKERRGRLRHNRHAAALAAWEERPVHRALHLTVARLFAEQLRADLALLRGDDARARGRISLCAKWAPSLGGFHDKHTFVASSIAEILHPEASLPDLELPKTGDERADRELYLRYAREAYRKDVSALRAYLEVVERDITAESFAKIKYERVPSVAMKNYQALFAKKDIDRFEAYLEKVATGETHISGATLMPSTLVSKAVALSTSRSGGAMSARLKAIGEKAVDGQWRSLVERVRASGSLESCLAVCDVSGSMQHPVFRDGTCPQESAVGLSLLVAEVAAPPFGGAFVTFSSRPTVQRVNLAQSFVEKVNDMRRADWDMNTDFVAVFEDLILPMAVTEGLTPEQMVKRVLVFSDMQFDKAEVGVEGRGWASSFERVSKAYRKAGYEMPQLVFWNLAGGSGGEVAPKPVTADQQGTALVSGYSQGMLKVFMDKGLDGIAEETAEEGEGGDDEDDDGFAVVGFSNKRQKLDPITLVRKAIGHKAYDMLKVVD</sequence>
<proteinExistence type="predicted"/>
<dbReference type="GeneID" id="85308666"/>
<dbReference type="InterPro" id="IPR058580">
    <property type="entry name" value="DUF2828"/>
</dbReference>
<keyword evidence="4" id="KW-1185">Reference proteome</keyword>
<dbReference type="PANTHER" id="PTHR31373">
    <property type="entry name" value="OS06G0652100 PROTEIN"/>
    <property type="match status" value="1"/>
</dbReference>
<dbReference type="PANTHER" id="PTHR31373:SF27">
    <property type="entry name" value="TROVE DOMAIN-CONTAINING PROTEIN"/>
    <property type="match status" value="1"/>
</dbReference>
<evidence type="ECO:0000259" key="2">
    <source>
        <dbReference type="Pfam" id="PF25043"/>
    </source>
</evidence>
<organism evidence="3 4">
    <name type="scientific">Phialemonium atrogriseum</name>
    <dbReference type="NCBI Taxonomy" id="1093897"/>
    <lineage>
        <taxon>Eukaryota</taxon>
        <taxon>Fungi</taxon>
        <taxon>Dikarya</taxon>
        <taxon>Ascomycota</taxon>
        <taxon>Pezizomycotina</taxon>
        <taxon>Sordariomycetes</taxon>
        <taxon>Sordariomycetidae</taxon>
        <taxon>Cephalothecales</taxon>
        <taxon>Cephalothecaceae</taxon>
        <taxon>Phialemonium</taxon>
    </lineage>
</organism>
<feature type="domain" description="DUF7788" evidence="2">
    <location>
        <begin position="543"/>
        <end position="779"/>
    </location>
</feature>
<dbReference type="AlphaFoldDB" id="A0AAJ0C2D0"/>
<dbReference type="RefSeq" id="XP_060283662.1">
    <property type="nucleotide sequence ID" value="XM_060425479.1"/>
</dbReference>
<dbReference type="Pfam" id="PF25043">
    <property type="entry name" value="DUF7788"/>
    <property type="match status" value="1"/>
</dbReference>
<dbReference type="InterPro" id="IPR036465">
    <property type="entry name" value="vWFA_dom_sf"/>
</dbReference>
<dbReference type="Proteomes" id="UP001244011">
    <property type="component" value="Unassembled WGS sequence"/>
</dbReference>
<dbReference type="EMBL" id="MU839008">
    <property type="protein sequence ID" value="KAK1767449.1"/>
    <property type="molecule type" value="Genomic_DNA"/>
</dbReference>
<evidence type="ECO:0000259" key="1">
    <source>
        <dbReference type="Pfam" id="PF11443"/>
    </source>
</evidence>
<evidence type="ECO:0000313" key="3">
    <source>
        <dbReference type="EMBL" id="KAK1767449.1"/>
    </source>
</evidence>
<gene>
    <name evidence="3" type="ORF">QBC33DRAFT_491751</name>
</gene>
<dbReference type="Gene3D" id="3.40.50.410">
    <property type="entry name" value="von Willebrand factor, type A domain"/>
    <property type="match status" value="1"/>
</dbReference>
<comment type="caution">
    <text evidence="3">The sequence shown here is derived from an EMBL/GenBank/DDBJ whole genome shotgun (WGS) entry which is preliminary data.</text>
</comment>
<reference evidence="3" key="1">
    <citation type="submission" date="2023-06" db="EMBL/GenBank/DDBJ databases">
        <title>Genome-scale phylogeny and comparative genomics of the fungal order Sordariales.</title>
        <authorList>
            <consortium name="Lawrence Berkeley National Laboratory"/>
            <person name="Hensen N."/>
            <person name="Bonometti L."/>
            <person name="Westerberg I."/>
            <person name="Brannstrom I.O."/>
            <person name="Guillou S."/>
            <person name="Cros-Aarteil S."/>
            <person name="Calhoun S."/>
            <person name="Haridas S."/>
            <person name="Kuo A."/>
            <person name="Mondo S."/>
            <person name="Pangilinan J."/>
            <person name="Riley R."/>
            <person name="Labutti K."/>
            <person name="Andreopoulos B."/>
            <person name="Lipzen A."/>
            <person name="Chen C."/>
            <person name="Yanf M."/>
            <person name="Daum C."/>
            <person name="Ng V."/>
            <person name="Clum A."/>
            <person name="Steindorff A."/>
            <person name="Ohm R."/>
            <person name="Martin F."/>
            <person name="Silar P."/>
            <person name="Natvig D."/>
            <person name="Lalanne C."/>
            <person name="Gautier V."/>
            <person name="Ament-Velasquez S.L."/>
            <person name="Kruys A."/>
            <person name="Hutchinson M.I."/>
            <person name="Powell A.J."/>
            <person name="Barry K."/>
            <person name="Miller A.N."/>
            <person name="Grigoriev I.V."/>
            <person name="Debuchy R."/>
            <person name="Gladieux P."/>
            <person name="Thoren M.H."/>
            <person name="Johannesson H."/>
        </authorList>
    </citation>
    <scope>NUCLEOTIDE SEQUENCE</scope>
    <source>
        <strain evidence="3">8032-3</strain>
    </source>
</reference>
<name>A0AAJ0C2D0_9PEZI</name>
<accession>A0AAJ0C2D0</accession>
<dbReference type="Pfam" id="PF11443">
    <property type="entry name" value="DUF2828"/>
    <property type="match status" value="1"/>
</dbReference>
<dbReference type="InterPro" id="IPR056690">
    <property type="entry name" value="DUF7788"/>
</dbReference>
<protein>
    <recommendedName>
        <fullName evidence="5">DUF2828 domain-containing protein</fullName>
    </recommendedName>
</protein>
<evidence type="ECO:0000313" key="4">
    <source>
        <dbReference type="Proteomes" id="UP001244011"/>
    </source>
</evidence>